<feature type="compositionally biased region" description="Polar residues" evidence="1">
    <location>
        <begin position="158"/>
        <end position="181"/>
    </location>
</feature>
<sequence length="331" mass="36842">MPLPLDEQEKSSSNPTSSPPHSQCYPVESSYPPSAPPEHNQNGTGLVGLEKLTYGSPVCSQDHQAEEAQEQQEQEVAVEGSSNSDGGPEPGEWGEKRRYQDMPRETNSDTHYPEDSDRNRKTNAEYEDDEDPRPAKRRRLRSGAAHEALATPSDLNLEATSSQPRRITPPSGTQLDNTQSQADRKSPPAPVDDTQCRIPQTSRDPSAPAESILTAEYHEWTFQSVLKRTRIGDKTTYNLEFQLLHIPEHLHPPILSEALGIRSAKETTTEAATPRDSRAHSRVRPAALQAKRKRVPWTAEDNTILRGMKEVDDCSWEEIHAALSHHTLGSI</sequence>
<protein>
    <recommendedName>
        <fullName evidence="4">Myb-like domain-containing protein</fullName>
    </recommendedName>
</protein>
<organism evidence="2 3">
    <name type="scientific">Amylocarpus encephaloides</name>
    <dbReference type="NCBI Taxonomy" id="45428"/>
    <lineage>
        <taxon>Eukaryota</taxon>
        <taxon>Fungi</taxon>
        <taxon>Dikarya</taxon>
        <taxon>Ascomycota</taxon>
        <taxon>Pezizomycotina</taxon>
        <taxon>Leotiomycetes</taxon>
        <taxon>Helotiales</taxon>
        <taxon>Helotiales incertae sedis</taxon>
        <taxon>Amylocarpus</taxon>
    </lineage>
</organism>
<reference evidence="2" key="1">
    <citation type="journal article" date="2021" name="IMA Fungus">
        <title>Genomic characterization of three marine fungi, including Emericellopsis atlantica sp. nov. with signatures of a generalist lifestyle and marine biomass degradation.</title>
        <authorList>
            <person name="Hagestad O.C."/>
            <person name="Hou L."/>
            <person name="Andersen J.H."/>
            <person name="Hansen E.H."/>
            <person name="Altermark B."/>
            <person name="Li C."/>
            <person name="Kuhnert E."/>
            <person name="Cox R.J."/>
            <person name="Crous P.W."/>
            <person name="Spatafora J.W."/>
            <person name="Lail K."/>
            <person name="Amirebrahimi M."/>
            <person name="Lipzen A."/>
            <person name="Pangilinan J."/>
            <person name="Andreopoulos W."/>
            <person name="Hayes R.D."/>
            <person name="Ng V."/>
            <person name="Grigoriev I.V."/>
            <person name="Jackson S.A."/>
            <person name="Sutton T.D.S."/>
            <person name="Dobson A.D.W."/>
            <person name="Rama T."/>
        </authorList>
    </citation>
    <scope>NUCLEOTIDE SEQUENCE</scope>
    <source>
        <strain evidence="2">TRa018bII</strain>
    </source>
</reference>
<evidence type="ECO:0000256" key="1">
    <source>
        <dbReference type="SAM" id="MobiDB-lite"/>
    </source>
</evidence>
<dbReference type="AlphaFoldDB" id="A0A9P8C026"/>
<dbReference type="OrthoDB" id="3563077at2759"/>
<evidence type="ECO:0000313" key="3">
    <source>
        <dbReference type="Proteomes" id="UP000824998"/>
    </source>
</evidence>
<feature type="compositionally biased region" description="Low complexity" evidence="1">
    <location>
        <begin position="11"/>
        <end position="22"/>
    </location>
</feature>
<dbReference type="Proteomes" id="UP000824998">
    <property type="component" value="Unassembled WGS sequence"/>
</dbReference>
<proteinExistence type="predicted"/>
<keyword evidence="3" id="KW-1185">Reference proteome</keyword>
<name>A0A9P8C026_9HELO</name>
<accession>A0A9P8C026</accession>
<gene>
    <name evidence="2" type="ORF">BJ875DRAFT_477366</name>
</gene>
<feature type="region of interest" description="Disordered" evidence="1">
    <location>
        <begin position="266"/>
        <end position="288"/>
    </location>
</feature>
<evidence type="ECO:0008006" key="4">
    <source>
        <dbReference type="Google" id="ProtNLM"/>
    </source>
</evidence>
<comment type="caution">
    <text evidence="2">The sequence shown here is derived from an EMBL/GenBank/DDBJ whole genome shotgun (WGS) entry which is preliminary data.</text>
</comment>
<evidence type="ECO:0000313" key="2">
    <source>
        <dbReference type="EMBL" id="KAG9228480.1"/>
    </source>
</evidence>
<dbReference type="EMBL" id="MU251930">
    <property type="protein sequence ID" value="KAG9228480.1"/>
    <property type="molecule type" value="Genomic_DNA"/>
</dbReference>
<feature type="compositionally biased region" description="Basic and acidic residues" evidence="1">
    <location>
        <begin position="93"/>
        <end position="124"/>
    </location>
</feature>
<feature type="compositionally biased region" description="Basic and acidic residues" evidence="1">
    <location>
        <begin position="266"/>
        <end position="279"/>
    </location>
</feature>
<feature type="region of interest" description="Disordered" evidence="1">
    <location>
        <begin position="1"/>
        <end position="208"/>
    </location>
</feature>